<evidence type="ECO:0000313" key="1">
    <source>
        <dbReference type="EMBL" id="KAK7575635.1"/>
    </source>
</evidence>
<comment type="caution">
    <text evidence="1">The sequence shown here is derived from an EMBL/GenBank/DDBJ whole genome shotgun (WGS) entry which is preliminary data.</text>
</comment>
<dbReference type="AlphaFoldDB" id="A0AAN9T8N0"/>
<protein>
    <submittedName>
        <fullName evidence="1">Uncharacterized protein</fullName>
    </submittedName>
</protein>
<name>A0AAN9T8N0_9HEMI</name>
<sequence>MTASDRKYKSKWFLYPALEYLKEAGHRMVDCSANDDSINAVIVSLDDSEDLKNEEDNGESSRYYENCSNGEDMSVFESEMQEEEKLEYFENSAVTDAFQKVTFRKRPSNHKKLIYVARNFNQSECKDQDECDIFGSFVAKKMKKLNEINRSVVQMEISQILFHKEMEQRGVVVETASPKITLNSTESSPSVQ</sequence>
<dbReference type="EMBL" id="JBBCAQ010000036">
    <property type="protein sequence ID" value="KAK7575635.1"/>
    <property type="molecule type" value="Genomic_DNA"/>
</dbReference>
<proteinExistence type="predicted"/>
<dbReference type="Proteomes" id="UP001367676">
    <property type="component" value="Unassembled WGS sequence"/>
</dbReference>
<evidence type="ECO:0000313" key="2">
    <source>
        <dbReference type="Proteomes" id="UP001367676"/>
    </source>
</evidence>
<keyword evidence="2" id="KW-1185">Reference proteome</keyword>
<organism evidence="1 2">
    <name type="scientific">Parthenolecanium corni</name>
    <dbReference type="NCBI Taxonomy" id="536013"/>
    <lineage>
        <taxon>Eukaryota</taxon>
        <taxon>Metazoa</taxon>
        <taxon>Ecdysozoa</taxon>
        <taxon>Arthropoda</taxon>
        <taxon>Hexapoda</taxon>
        <taxon>Insecta</taxon>
        <taxon>Pterygota</taxon>
        <taxon>Neoptera</taxon>
        <taxon>Paraneoptera</taxon>
        <taxon>Hemiptera</taxon>
        <taxon>Sternorrhyncha</taxon>
        <taxon>Coccoidea</taxon>
        <taxon>Coccidae</taxon>
        <taxon>Parthenolecanium</taxon>
    </lineage>
</organism>
<accession>A0AAN9T8N0</accession>
<reference evidence="1 2" key="1">
    <citation type="submission" date="2024-03" db="EMBL/GenBank/DDBJ databases">
        <title>Adaptation during the transition from Ophiocordyceps entomopathogen to insect associate is accompanied by gene loss and intensified selection.</title>
        <authorList>
            <person name="Ward C.M."/>
            <person name="Onetto C.A."/>
            <person name="Borneman A.R."/>
        </authorList>
    </citation>
    <scope>NUCLEOTIDE SEQUENCE [LARGE SCALE GENOMIC DNA]</scope>
    <source>
        <strain evidence="1">AWRI1</strain>
        <tissue evidence="1">Single Adult Female</tissue>
    </source>
</reference>
<gene>
    <name evidence="1" type="ORF">V9T40_011921</name>
</gene>